<gene>
    <name evidence="2" type="ORF">DFO70_1395</name>
</gene>
<name>A0A366JEW4_CYTFI</name>
<evidence type="ECO:0000313" key="2">
    <source>
        <dbReference type="EMBL" id="RBP85501.1"/>
    </source>
</evidence>
<comment type="caution">
    <text evidence="2">The sequence shown here is derived from an EMBL/GenBank/DDBJ whole genome shotgun (WGS) entry which is preliminary data.</text>
</comment>
<evidence type="ECO:0000313" key="3">
    <source>
        <dbReference type="Proteomes" id="UP000252731"/>
    </source>
</evidence>
<accession>A0A366JEW4</accession>
<keyword evidence="1" id="KW-0472">Membrane</keyword>
<keyword evidence="1" id="KW-1133">Transmembrane helix</keyword>
<reference evidence="2 3" key="1">
    <citation type="submission" date="2018-06" db="EMBL/GenBank/DDBJ databases">
        <title>Freshwater and sediment microbial communities from various areas in North America, analyzing microbe dynamics in response to fracking.</title>
        <authorList>
            <person name="Lamendella R."/>
        </authorList>
    </citation>
    <scope>NUCLEOTIDE SEQUENCE [LARGE SCALE GENOMIC DNA]</scope>
    <source>
        <strain evidence="2 3">14_TX</strain>
    </source>
</reference>
<dbReference type="EMBL" id="QNSF01000039">
    <property type="protein sequence ID" value="RBP85501.1"/>
    <property type="molecule type" value="Genomic_DNA"/>
</dbReference>
<feature type="transmembrane region" description="Helical" evidence="1">
    <location>
        <begin position="30"/>
        <end position="47"/>
    </location>
</feature>
<protein>
    <submittedName>
        <fullName evidence="2">Uncharacterized protein</fullName>
    </submittedName>
</protein>
<feature type="transmembrane region" description="Helical" evidence="1">
    <location>
        <begin position="6"/>
        <end position="23"/>
    </location>
</feature>
<keyword evidence="1" id="KW-0812">Transmembrane</keyword>
<proteinExistence type="predicted"/>
<dbReference type="Proteomes" id="UP000252731">
    <property type="component" value="Unassembled WGS sequence"/>
</dbReference>
<sequence length="72" mass="8281">MIIFSMFILICIIITVIEIRPLEKKDKGKYLVVNGSILIISIIVFLIHEIHPYSITNIMISIFKPFANTLFS</sequence>
<evidence type="ECO:0000256" key="1">
    <source>
        <dbReference type="SAM" id="Phobius"/>
    </source>
</evidence>
<organism evidence="2 3">
    <name type="scientific">Cytobacillus firmus</name>
    <name type="common">Bacillus firmus</name>
    <dbReference type="NCBI Taxonomy" id="1399"/>
    <lineage>
        <taxon>Bacteria</taxon>
        <taxon>Bacillati</taxon>
        <taxon>Bacillota</taxon>
        <taxon>Bacilli</taxon>
        <taxon>Bacillales</taxon>
        <taxon>Bacillaceae</taxon>
        <taxon>Cytobacillus</taxon>
    </lineage>
</organism>
<dbReference type="AlphaFoldDB" id="A0A366JEW4"/>
<keyword evidence="3" id="KW-1185">Reference proteome</keyword>